<keyword evidence="4 7" id="KW-0862">Zinc</keyword>
<keyword evidence="10" id="KW-1185">Reference proteome</keyword>
<dbReference type="STRING" id="937218.SAMN06297251_1189"/>
<comment type="cofactor">
    <cofactor evidence="7">
        <name>Zn(2+)</name>
        <dbReference type="ChEBI" id="CHEBI:29105"/>
    </cofactor>
    <text evidence="7">Binds 1 zinc ion per subunit.</text>
</comment>
<keyword evidence="5 8" id="KW-0456">Lyase</keyword>
<gene>
    <name evidence="9" type="ORF">SAMN06297251_1189</name>
</gene>
<evidence type="ECO:0000256" key="5">
    <source>
        <dbReference type="ARBA" id="ARBA00023239"/>
    </source>
</evidence>
<evidence type="ECO:0000256" key="3">
    <source>
        <dbReference type="ARBA" id="ARBA00022723"/>
    </source>
</evidence>
<dbReference type="PROSITE" id="PS00705">
    <property type="entry name" value="PROK_CO2_ANHYDRASE_2"/>
    <property type="match status" value="1"/>
</dbReference>
<dbReference type="RefSeq" id="WP_084411730.1">
    <property type="nucleotide sequence ID" value="NZ_FWXR01000018.1"/>
</dbReference>
<dbReference type="Pfam" id="PF00484">
    <property type="entry name" value="Pro_CA"/>
    <property type="match status" value="1"/>
</dbReference>
<dbReference type="InterPro" id="IPR036874">
    <property type="entry name" value="Carbonic_anhydrase_sf"/>
</dbReference>
<evidence type="ECO:0000256" key="1">
    <source>
        <dbReference type="ARBA" id="ARBA00006217"/>
    </source>
</evidence>
<dbReference type="SMART" id="SM00947">
    <property type="entry name" value="Pro_CA"/>
    <property type="match status" value="1"/>
</dbReference>
<dbReference type="GO" id="GO:0004089">
    <property type="term" value="F:carbonate dehydratase activity"/>
    <property type="evidence" value="ECO:0007669"/>
    <property type="project" value="UniProtKB-UniRule"/>
</dbReference>
<evidence type="ECO:0000256" key="2">
    <source>
        <dbReference type="ARBA" id="ARBA00012925"/>
    </source>
</evidence>
<protein>
    <recommendedName>
        <fullName evidence="2 8">Carbonic anhydrase</fullName>
        <ecNumber evidence="2 8">4.2.1.1</ecNumber>
    </recommendedName>
    <alternativeName>
        <fullName evidence="8">Carbonate dehydratase</fullName>
    </alternativeName>
</protein>
<reference evidence="9 10" key="1">
    <citation type="submission" date="2017-04" db="EMBL/GenBank/DDBJ databases">
        <authorList>
            <person name="Afonso C.L."/>
            <person name="Miller P.J."/>
            <person name="Scott M.A."/>
            <person name="Spackman E."/>
            <person name="Goraichik I."/>
            <person name="Dimitrov K.M."/>
            <person name="Suarez D.L."/>
            <person name="Swayne D.E."/>
        </authorList>
    </citation>
    <scope>NUCLEOTIDE SEQUENCE [LARGE SCALE GENOMIC DNA]</scope>
    <source>
        <strain evidence="9 10">CGMCC 1.10972</strain>
    </source>
</reference>
<name>A0A1W2DVK1_9HYPH</name>
<keyword evidence="3 7" id="KW-0479">Metal-binding</keyword>
<dbReference type="EC" id="4.2.1.1" evidence="2 8"/>
<dbReference type="AlphaFoldDB" id="A0A1W2DVK1"/>
<dbReference type="OrthoDB" id="9797527at2"/>
<dbReference type="InterPro" id="IPR045066">
    <property type="entry name" value="Beta_CA_cladeB"/>
</dbReference>
<feature type="binding site" evidence="7">
    <location>
        <position position="45"/>
    </location>
    <ligand>
        <name>Zn(2+)</name>
        <dbReference type="ChEBI" id="CHEBI:29105"/>
    </ligand>
</feature>
<accession>A0A1W2DVK1</accession>
<dbReference type="GO" id="GO:0015976">
    <property type="term" value="P:carbon utilization"/>
    <property type="evidence" value="ECO:0007669"/>
    <property type="project" value="InterPro"/>
</dbReference>
<feature type="binding site" evidence="7">
    <location>
        <position position="106"/>
    </location>
    <ligand>
        <name>Zn(2+)</name>
        <dbReference type="ChEBI" id="CHEBI:29105"/>
    </ligand>
</feature>
<evidence type="ECO:0000256" key="7">
    <source>
        <dbReference type="PIRSR" id="PIRSR601765-1"/>
    </source>
</evidence>
<evidence type="ECO:0000256" key="4">
    <source>
        <dbReference type="ARBA" id="ARBA00022833"/>
    </source>
</evidence>
<evidence type="ECO:0000313" key="9">
    <source>
        <dbReference type="EMBL" id="SMD01058.1"/>
    </source>
</evidence>
<feature type="binding site" evidence="7">
    <location>
        <position position="109"/>
    </location>
    <ligand>
        <name>Zn(2+)</name>
        <dbReference type="ChEBI" id="CHEBI:29105"/>
    </ligand>
</feature>
<comment type="catalytic activity">
    <reaction evidence="6 8">
        <text>hydrogencarbonate + H(+) = CO2 + H2O</text>
        <dbReference type="Rhea" id="RHEA:10748"/>
        <dbReference type="ChEBI" id="CHEBI:15377"/>
        <dbReference type="ChEBI" id="CHEBI:15378"/>
        <dbReference type="ChEBI" id="CHEBI:16526"/>
        <dbReference type="ChEBI" id="CHEBI:17544"/>
        <dbReference type="EC" id="4.2.1.1"/>
    </reaction>
</comment>
<dbReference type="GO" id="GO:0008270">
    <property type="term" value="F:zinc ion binding"/>
    <property type="evidence" value="ECO:0007669"/>
    <property type="project" value="UniProtKB-UniRule"/>
</dbReference>
<dbReference type="InterPro" id="IPR015892">
    <property type="entry name" value="Carbonic_anhydrase_CS"/>
</dbReference>
<comment type="similarity">
    <text evidence="1 8">Belongs to the beta-class carbonic anhydrase family.</text>
</comment>
<dbReference type="Gene3D" id="3.40.1050.10">
    <property type="entry name" value="Carbonic anhydrase"/>
    <property type="match status" value="1"/>
</dbReference>
<feature type="binding site" evidence="7">
    <location>
        <position position="47"/>
    </location>
    <ligand>
        <name>Zn(2+)</name>
        <dbReference type="ChEBI" id="CHEBI:29105"/>
    </ligand>
</feature>
<dbReference type="PANTHER" id="PTHR11002:SF76">
    <property type="entry name" value="CARBONIC ANHYDRASE"/>
    <property type="match status" value="1"/>
</dbReference>
<dbReference type="Proteomes" id="UP000192656">
    <property type="component" value="Unassembled WGS sequence"/>
</dbReference>
<dbReference type="InterPro" id="IPR001765">
    <property type="entry name" value="Carbonic_anhydrase"/>
</dbReference>
<sequence>MSTHLPDHLAAGYRAFIAARSPAERERFRELASSGQHPSTMVIGCCDSRTAPETIFNTAPGDIFVVRNVANLVPPYEPDGEYHSTSAALEFAVHALKVKHILVLGHGGCGGIHAALSPAAEPLSPGDFIGKWMSLLDPVAKAVGGNSHMTARERQSALERIAIRHSIANLRTFPLIAELEAAGDISLHGAWVDISSGELWSMDPETGDFERAERPDLAD</sequence>
<dbReference type="PANTHER" id="PTHR11002">
    <property type="entry name" value="CARBONIC ANHYDRASE"/>
    <property type="match status" value="1"/>
</dbReference>
<proteinExistence type="inferred from homology"/>
<dbReference type="CDD" id="cd00884">
    <property type="entry name" value="beta_CA_cladeB"/>
    <property type="match status" value="1"/>
</dbReference>
<evidence type="ECO:0000256" key="8">
    <source>
        <dbReference type="RuleBase" id="RU003956"/>
    </source>
</evidence>
<dbReference type="EMBL" id="FWXR01000018">
    <property type="protein sequence ID" value="SMD01058.1"/>
    <property type="molecule type" value="Genomic_DNA"/>
</dbReference>
<comment type="function">
    <text evidence="8">Reversible hydration of carbon dioxide.</text>
</comment>
<evidence type="ECO:0000313" key="10">
    <source>
        <dbReference type="Proteomes" id="UP000192656"/>
    </source>
</evidence>
<organism evidence="9 10">
    <name type="scientific">Fulvimarina manganoxydans</name>
    <dbReference type="NCBI Taxonomy" id="937218"/>
    <lineage>
        <taxon>Bacteria</taxon>
        <taxon>Pseudomonadati</taxon>
        <taxon>Pseudomonadota</taxon>
        <taxon>Alphaproteobacteria</taxon>
        <taxon>Hyphomicrobiales</taxon>
        <taxon>Aurantimonadaceae</taxon>
        <taxon>Fulvimarina</taxon>
    </lineage>
</organism>
<dbReference type="SUPFAM" id="SSF53056">
    <property type="entry name" value="beta-carbonic anhydrase, cab"/>
    <property type="match status" value="1"/>
</dbReference>
<evidence type="ECO:0000256" key="6">
    <source>
        <dbReference type="ARBA" id="ARBA00048348"/>
    </source>
</evidence>